<organism evidence="2 3">
    <name type="scientific">Pseudomonas syringae</name>
    <dbReference type="NCBI Taxonomy" id="317"/>
    <lineage>
        <taxon>Bacteria</taxon>
        <taxon>Pseudomonadati</taxon>
        <taxon>Pseudomonadota</taxon>
        <taxon>Gammaproteobacteria</taxon>
        <taxon>Pseudomonadales</taxon>
        <taxon>Pseudomonadaceae</taxon>
        <taxon>Pseudomonas</taxon>
    </lineage>
</organism>
<dbReference type="PANTHER" id="PTHR35862:SF3">
    <property type="entry name" value="FELS-2 PROPHAGE PROTEIN"/>
    <property type="match status" value="1"/>
</dbReference>
<gene>
    <name evidence="2" type="ORF">CFBP3840_03455</name>
</gene>
<evidence type="ECO:0000313" key="2">
    <source>
        <dbReference type="EMBL" id="SOS40493.1"/>
    </source>
</evidence>
<feature type="compositionally biased region" description="Basic and acidic residues" evidence="1">
    <location>
        <begin position="342"/>
        <end position="353"/>
    </location>
</feature>
<protein>
    <submittedName>
        <fullName evidence="2">Phage late control protein</fullName>
    </submittedName>
</protein>
<dbReference type="PANTHER" id="PTHR35862">
    <property type="entry name" value="FELS-2 PROPHAGE PROTEIN"/>
    <property type="match status" value="1"/>
</dbReference>
<proteinExistence type="predicted"/>
<dbReference type="InterPro" id="IPR052726">
    <property type="entry name" value="Phage_Baseplate_Hub"/>
</dbReference>
<dbReference type="SUPFAM" id="SSF69279">
    <property type="entry name" value="Phage tail proteins"/>
    <property type="match status" value="1"/>
</dbReference>
<accession>A0A2K4WX76</accession>
<dbReference type="Pfam" id="PF05954">
    <property type="entry name" value="Phage_GPD"/>
    <property type="match status" value="1"/>
</dbReference>
<evidence type="ECO:0000256" key="1">
    <source>
        <dbReference type="SAM" id="MobiDB-lite"/>
    </source>
</evidence>
<evidence type="ECO:0000313" key="3">
    <source>
        <dbReference type="Proteomes" id="UP000238095"/>
    </source>
</evidence>
<name>A0A2K4WX76_PSESX</name>
<dbReference type="Proteomes" id="UP000238095">
    <property type="component" value="Chromosome 1"/>
</dbReference>
<dbReference type="EMBL" id="LT963409">
    <property type="protein sequence ID" value="SOS40493.1"/>
    <property type="molecule type" value="Genomic_DNA"/>
</dbReference>
<sequence length="353" mass="38821">MAGTSFMQPIFRILAEGSDITSLINDRLLLLRTSDKPGMESDEFELRIDDRDRAVSLPARGADIEIYLGYEGHRLTRLGLYTVDDIEASGPPDTLVIRGKASDMRGSGRTTRSGSWENVSLQQIVSDVAARNGWKPVCTVTTKVPRVDQLDESDYNFITRVAKKYDCTAKVADGKLLVLPRQDGLSASGKALGVITIRRHDVARWQFCLSDKTTQKAVQAKHLDKKTGKLQVVELSNDQSPNGLPPIHTDRHIHPNKSAAEQAAKARLAAFNRSTAGVRLEMAGRTDLFAERMINALDFKVGLDGEYLVDSVEQVFTQSGWTTAIECNGGKSGKAKAKGKKKKEEKPVKVVQL</sequence>
<dbReference type="AlphaFoldDB" id="A0A2K4WX76"/>
<feature type="region of interest" description="Disordered" evidence="1">
    <location>
        <begin position="328"/>
        <end position="353"/>
    </location>
</feature>
<reference evidence="2 3" key="1">
    <citation type="submission" date="2017-11" db="EMBL/GenBank/DDBJ databases">
        <authorList>
            <person name="Han C.G."/>
        </authorList>
    </citation>
    <scope>NUCLEOTIDE SEQUENCE [LARGE SCALE GENOMIC DNA]</scope>
    <source>
        <strain evidence="2">CFBP3840</strain>
    </source>
</reference>